<feature type="region of interest" description="Disordered" evidence="1">
    <location>
        <begin position="46"/>
        <end position="78"/>
    </location>
</feature>
<evidence type="ECO:0000256" key="1">
    <source>
        <dbReference type="SAM" id="MobiDB-lite"/>
    </source>
</evidence>
<organism evidence="2 3">
    <name type="scientific">Candidatus Nomurabacteria bacterium RIFCSPLOWO2_12_FULL_44_11</name>
    <dbReference type="NCBI Taxonomy" id="1801796"/>
    <lineage>
        <taxon>Bacteria</taxon>
        <taxon>Candidatus Nomuraibacteriota</taxon>
    </lineage>
</organism>
<name>A0A1F6Y782_9BACT</name>
<comment type="caution">
    <text evidence="2">The sequence shown here is derived from an EMBL/GenBank/DDBJ whole genome shotgun (WGS) entry which is preliminary data.</text>
</comment>
<feature type="compositionally biased region" description="Basic and acidic residues" evidence="1">
    <location>
        <begin position="57"/>
        <end position="70"/>
    </location>
</feature>
<protein>
    <submittedName>
        <fullName evidence="2">Uncharacterized protein</fullName>
    </submittedName>
</protein>
<evidence type="ECO:0000313" key="3">
    <source>
        <dbReference type="Proteomes" id="UP000178645"/>
    </source>
</evidence>
<gene>
    <name evidence="2" type="ORF">A3G53_01740</name>
</gene>
<dbReference type="EMBL" id="MFVU01000010">
    <property type="protein sequence ID" value="OGJ02237.1"/>
    <property type="molecule type" value="Genomic_DNA"/>
</dbReference>
<accession>A0A1F6Y782</accession>
<reference evidence="2 3" key="1">
    <citation type="journal article" date="2016" name="Nat. Commun.">
        <title>Thousands of microbial genomes shed light on interconnected biogeochemical processes in an aquifer system.</title>
        <authorList>
            <person name="Anantharaman K."/>
            <person name="Brown C.T."/>
            <person name="Hug L.A."/>
            <person name="Sharon I."/>
            <person name="Castelle C.J."/>
            <person name="Probst A.J."/>
            <person name="Thomas B.C."/>
            <person name="Singh A."/>
            <person name="Wilkins M.J."/>
            <person name="Karaoz U."/>
            <person name="Brodie E.L."/>
            <person name="Williams K.H."/>
            <person name="Hubbard S.S."/>
            <person name="Banfield J.F."/>
        </authorList>
    </citation>
    <scope>NUCLEOTIDE SEQUENCE [LARGE SCALE GENOMIC DNA]</scope>
</reference>
<sequence>MSTIAEVSVDELRLLIQKLVGRMHVAPREAVRRMNDGEWIAVQAEEIPLPATSSEPPVKRPEPPVRKEDLPLSNAAIG</sequence>
<dbReference type="AlphaFoldDB" id="A0A1F6Y782"/>
<evidence type="ECO:0000313" key="2">
    <source>
        <dbReference type="EMBL" id="OGJ02237.1"/>
    </source>
</evidence>
<proteinExistence type="predicted"/>
<dbReference type="Proteomes" id="UP000178645">
    <property type="component" value="Unassembled WGS sequence"/>
</dbReference>